<keyword evidence="1" id="KW-0812">Transmembrane</keyword>
<evidence type="ECO:0000256" key="1">
    <source>
        <dbReference type="SAM" id="Phobius"/>
    </source>
</evidence>
<dbReference type="RefSeq" id="WP_310345848.1">
    <property type="nucleotide sequence ID" value="NZ_JAVDXO010000011.1"/>
</dbReference>
<protein>
    <submittedName>
        <fullName evidence="2">Uncharacterized protein</fullName>
    </submittedName>
</protein>
<name>A0ABU1ZSG4_9BURK</name>
<keyword evidence="3" id="KW-1185">Reference proteome</keyword>
<accession>A0ABU1ZSG4</accession>
<reference evidence="2 3" key="1">
    <citation type="submission" date="2023-07" db="EMBL/GenBank/DDBJ databases">
        <title>Sorghum-associated microbial communities from plants grown in Nebraska, USA.</title>
        <authorList>
            <person name="Schachtman D."/>
        </authorList>
    </citation>
    <scope>NUCLEOTIDE SEQUENCE [LARGE SCALE GENOMIC DNA]</scope>
    <source>
        <strain evidence="2 3">BE308</strain>
    </source>
</reference>
<gene>
    <name evidence="2" type="ORF">J2X15_003794</name>
</gene>
<dbReference type="EMBL" id="JAVDXO010000011">
    <property type="protein sequence ID" value="MDR7308482.1"/>
    <property type="molecule type" value="Genomic_DNA"/>
</dbReference>
<sequence length="78" mass="8671">MRGKWMAIVWPAFLMACVLEILVFALVDPQGLQWLGLPLELPRKGVYTLAFFTFWAVTSVSSILTAVLSLSAAEINEE</sequence>
<comment type="caution">
    <text evidence="2">The sequence shown here is derived from an EMBL/GenBank/DDBJ whole genome shotgun (WGS) entry which is preliminary data.</text>
</comment>
<feature type="transmembrane region" description="Helical" evidence="1">
    <location>
        <begin position="7"/>
        <end position="27"/>
    </location>
</feature>
<dbReference type="PROSITE" id="PS51257">
    <property type="entry name" value="PROKAR_LIPOPROTEIN"/>
    <property type="match status" value="1"/>
</dbReference>
<proteinExistence type="predicted"/>
<dbReference type="Proteomes" id="UP001268089">
    <property type="component" value="Unassembled WGS sequence"/>
</dbReference>
<evidence type="ECO:0000313" key="3">
    <source>
        <dbReference type="Proteomes" id="UP001268089"/>
    </source>
</evidence>
<keyword evidence="1" id="KW-1133">Transmembrane helix</keyword>
<evidence type="ECO:0000313" key="2">
    <source>
        <dbReference type="EMBL" id="MDR7308482.1"/>
    </source>
</evidence>
<keyword evidence="1" id="KW-0472">Membrane</keyword>
<feature type="transmembrane region" description="Helical" evidence="1">
    <location>
        <begin position="47"/>
        <end position="73"/>
    </location>
</feature>
<organism evidence="2 3">
    <name type="scientific">Rhodoferax saidenbachensis</name>
    <dbReference type="NCBI Taxonomy" id="1484693"/>
    <lineage>
        <taxon>Bacteria</taxon>
        <taxon>Pseudomonadati</taxon>
        <taxon>Pseudomonadota</taxon>
        <taxon>Betaproteobacteria</taxon>
        <taxon>Burkholderiales</taxon>
        <taxon>Comamonadaceae</taxon>
        <taxon>Rhodoferax</taxon>
    </lineage>
</organism>